<gene>
    <name evidence="1" type="ORF">Patl1_01794</name>
</gene>
<organism evidence="1 2">
    <name type="scientific">Pistacia atlantica</name>
    <dbReference type="NCBI Taxonomy" id="434234"/>
    <lineage>
        <taxon>Eukaryota</taxon>
        <taxon>Viridiplantae</taxon>
        <taxon>Streptophyta</taxon>
        <taxon>Embryophyta</taxon>
        <taxon>Tracheophyta</taxon>
        <taxon>Spermatophyta</taxon>
        <taxon>Magnoliopsida</taxon>
        <taxon>eudicotyledons</taxon>
        <taxon>Gunneridae</taxon>
        <taxon>Pentapetalae</taxon>
        <taxon>rosids</taxon>
        <taxon>malvids</taxon>
        <taxon>Sapindales</taxon>
        <taxon>Anacardiaceae</taxon>
        <taxon>Pistacia</taxon>
    </lineage>
</organism>
<proteinExistence type="predicted"/>
<protein>
    <submittedName>
        <fullName evidence="1">Uncharacterized protein</fullName>
    </submittedName>
</protein>
<keyword evidence="2" id="KW-1185">Reference proteome</keyword>
<sequence>MASKDQEEPFNTETDEETIAVRKKRLRRVSFADREITSVHIFNRDEDYEQESAAEASSADEDNEVLGFFKDLAADSDDSREMSPEEGDDEEIASTKSFLRPIESPSPGSSIIGSATSNDEDNFFGPVSARFIRPGRLSDSAASDDNHDITMDSTAFSMHYRSLVMSELGDIKTPAGSCFAFEEKTPSQVGTPSDSGSFMVLTKAKKPISPTLPPVGKVSISRDSNDMSLVGENPHRYDYGRLSPTLEALLAEGSEVIHAVPIVDAKSLERNEVSIFNENGSGMMGMRGNGNIDMCNVGADNISQEGISVVNLQFGEVNGGSTSTNRDQTTCDSLSYVNDDPAADAFIDHQVQTPNQLDKVNKVVIKAVTGSNNVELHTISSGTPPDVNLNSNDCQLSLFSQPEPADLFSTQDSQKKSSSKAAQQNSHIDRPLDQQLESPLVGPMTMLSAKQKQILLDATNISRHSPCITPSPKQPGSLLRKENIKLGESVSSLLKSISKFKLIESSPHTSTLGNGIEKSEQKLLEYLSATSPSHIVVEETSRDLSRQLVDTPIMNLEKQFSVDRKNGEHKKAVNMCGDGNGTPKYFDKRTEMLAGIVMHQHLVPNDAMKVMSVITGSESSSLEITLDHKKDQKTTNDSNKNVSPPLKRLDRELSPAEQGSLFVDLKQQVQPQGNVVIRCGPDGNSIEYATTGSHLTQMADKLDSLFLDWRAQSSSPLSEVNDMRNFTQVKREDDRKILPSALQNVSETVRNLQTPSRDTGLLKYQPLSPDKNCQIANDTMRTKEEPAREGIKASAHEHASPHVERSLNELSFLKLQDFENSSGRKRRSEEIVIGDADNDYKIIWMQRSPKVHKSRGNDLDLKPEHSNGSDNRNEKIGVDTILKLWTDISHKFSTETNQILSPLIDKLNIRAIDMFEDILVHLQKVNKYGALCSEILSQKIYDQSSNIRHKRVLETRLLLHKIVYEKARLQILHVKHEKLLVVANKVITRKQEAEAVDRKIKNLIKSFNTHYTYARICSCGKLMIWKEHMVTTILSSTTVASSARGCYFAEFFSLFIFYFLVELCKTRK</sequence>
<reference evidence="2" key="1">
    <citation type="journal article" date="2023" name="G3 (Bethesda)">
        <title>Genome assembly and association tests identify interacting loci associated with vigor, precocity, and sex in interspecific pistachio rootstocks.</title>
        <authorList>
            <person name="Palmer W."/>
            <person name="Jacygrad E."/>
            <person name="Sagayaradj S."/>
            <person name="Cavanaugh K."/>
            <person name="Han R."/>
            <person name="Bertier L."/>
            <person name="Beede B."/>
            <person name="Kafkas S."/>
            <person name="Golino D."/>
            <person name="Preece J."/>
            <person name="Michelmore R."/>
        </authorList>
    </citation>
    <scope>NUCLEOTIDE SEQUENCE [LARGE SCALE GENOMIC DNA]</scope>
</reference>
<dbReference type="EMBL" id="CM047897">
    <property type="protein sequence ID" value="KAJ0112145.1"/>
    <property type="molecule type" value="Genomic_DNA"/>
</dbReference>
<evidence type="ECO:0000313" key="2">
    <source>
        <dbReference type="Proteomes" id="UP001164250"/>
    </source>
</evidence>
<comment type="caution">
    <text evidence="1">The sequence shown here is derived from an EMBL/GenBank/DDBJ whole genome shotgun (WGS) entry which is preliminary data.</text>
</comment>
<accession>A0ACC1C8U6</accession>
<evidence type="ECO:0000313" key="1">
    <source>
        <dbReference type="EMBL" id="KAJ0112145.1"/>
    </source>
</evidence>
<name>A0ACC1C8U6_9ROSI</name>
<dbReference type="Proteomes" id="UP001164250">
    <property type="component" value="Chromosome 1"/>
</dbReference>